<sequence length="85" mass="9717">MGGLLSTPEGLPTPAAFCEPEQKLVNKCMSDLNYDREKYKIACRDLFVSYRDCRQRWKDLKVEMQKAELGMLSTESDGPDSQKPK</sequence>
<comment type="caution">
    <text evidence="1">The sequence shown here is derived from an EMBL/GenBank/DDBJ whole genome shotgun (WGS) entry which is preliminary data.</text>
</comment>
<accession>A0A507EQE9</accession>
<name>A0A507EQE9_9FUNG</name>
<evidence type="ECO:0000313" key="1">
    <source>
        <dbReference type="EMBL" id="TPX66313.1"/>
    </source>
</evidence>
<dbReference type="SUPFAM" id="SSF47072">
    <property type="entry name" value="Cysteine alpha-hairpin motif"/>
    <property type="match status" value="1"/>
</dbReference>
<dbReference type="PROSITE" id="PS51808">
    <property type="entry name" value="CHCH"/>
    <property type="match status" value="1"/>
</dbReference>
<reference evidence="1 2" key="1">
    <citation type="journal article" date="2019" name="Sci. Rep.">
        <title>Comparative genomics of chytrid fungi reveal insights into the obligate biotrophic and pathogenic lifestyle of Synchytrium endobioticum.</title>
        <authorList>
            <person name="van de Vossenberg B.T.L.H."/>
            <person name="Warris S."/>
            <person name="Nguyen H.D.T."/>
            <person name="van Gent-Pelzer M.P.E."/>
            <person name="Joly D.L."/>
            <person name="van de Geest H.C."/>
            <person name="Bonants P.J.M."/>
            <person name="Smith D.S."/>
            <person name="Levesque C.A."/>
            <person name="van der Lee T.A.J."/>
        </authorList>
    </citation>
    <scope>NUCLEOTIDE SEQUENCE [LARGE SCALE GENOMIC DNA]</scope>
    <source>
        <strain evidence="1 2">CBS 675.73</strain>
    </source>
</reference>
<evidence type="ECO:0000313" key="2">
    <source>
        <dbReference type="Proteomes" id="UP000320333"/>
    </source>
</evidence>
<protein>
    <recommendedName>
        <fullName evidence="3">CHCH domain-containing protein</fullName>
    </recommendedName>
</protein>
<gene>
    <name evidence="1" type="ORF">CcCBS67573_g07880</name>
</gene>
<proteinExistence type="predicted"/>
<organism evidence="1 2">
    <name type="scientific">Chytriomyces confervae</name>
    <dbReference type="NCBI Taxonomy" id="246404"/>
    <lineage>
        <taxon>Eukaryota</taxon>
        <taxon>Fungi</taxon>
        <taxon>Fungi incertae sedis</taxon>
        <taxon>Chytridiomycota</taxon>
        <taxon>Chytridiomycota incertae sedis</taxon>
        <taxon>Chytridiomycetes</taxon>
        <taxon>Chytridiales</taxon>
        <taxon>Chytriomycetaceae</taxon>
        <taxon>Chytriomyces</taxon>
    </lineage>
</organism>
<dbReference type="OrthoDB" id="9971592at2759"/>
<dbReference type="Proteomes" id="UP000320333">
    <property type="component" value="Unassembled WGS sequence"/>
</dbReference>
<keyword evidence="2" id="KW-1185">Reference proteome</keyword>
<evidence type="ECO:0008006" key="3">
    <source>
        <dbReference type="Google" id="ProtNLM"/>
    </source>
</evidence>
<dbReference type="EMBL" id="QEAP01000450">
    <property type="protein sequence ID" value="TPX66313.1"/>
    <property type="molecule type" value="Genomic_DNA"/>
</dbReference>
<dbReference type="AlphaFoldDB" id="A0A507EQE9"/>
<dbReference type="InterPro" id="IPR009069">
    <property type="entry name" value="Cys_alpha_HP_mot_SF"/>
</dbReference>